<evidence type="ECO:0000313" key="2">
    <source>
        <dbReference type="EMBL" id="TXE08977.1"/>
    </source>
</evidence>
<name>A0A5C7AKV0_9FLAO</name>
<keyword evidence="1" id="KW-0732">Signal</keyword>
<organism evidence="2 3">
    <name type="scientific">Gelidibacter salicanalis</name>
    <dbReference type="NCBI Taxonomy" id="291193"/>
    <lineage>
        <taxon>Bacteria</taxon>
        <taxon>Pseudomonadati</taxon>
        <taxon>Bacteroidota</taxon>
        <taxon>Flavobacteriia</taxon>
        <taxon>Flavobacteriales</taxon>
        <taxon>Flavobacteriaceae</taxon>
        <taxon>Gelidibacter</taxon>
    </lineage>
</organism>
<accession>A0A5C7AKV0</accession>
<sequence>MKNYVVAFLMLFTIMDAQAQNDTIKKNNLGQNEVKLNAVFLLFGSFEPSYERNLSEQSSVGISAFIPFDNKNFDMDLNYYISPYYRIFFGKKYAAGFFLEGFGMLNSMEQKYYTTSVEGHYSYWDEDVSDFALGFGLGGKWVTSGGFVFEVNGGIGRNFFNTNNDDYYDYSPIVGKFGFNVGYRF</sequence>
<gene>
    <name evidence="2" type="ORF">ES711_03315</name>
</gene>
<keyword evidence="3" id="KW-1185">Reference proteome</keyword>
<proteinExistence type="predicted"/>
<feature type="chain" id="PRO_5022902195" evidence="1">
    <location>
        <begin position="20"/>
        <end position="185"/>
    </location>
</feature>
<feature type="signal peptide" evidence="1">
    <location>
        <begin position="1"/>
        <end position="19"/>
    </location>
</feature>
<dbReference type="EMBL" id="VORX01000002">
    <property type="protein sequence ID" value="TXE08977.1"/>
    <property type="molecule type" value="Genomic_DNA"/>
</dbReference>
<dbReference type="RefSeq" id="WP_146889979.1">
    <property type="nucleotide sequence ID" value="NZ_VORX01000002.1"/>
</dbReference>
<dbReference type="OrthoDB" id="768080at2"/>
<evidence type="ECO:0000313" key="3">
    <source>
        <dbReference type="Proteomes" id="UP000321734"/>
    </source>
</evidence>
<dbReference type="Proteomes" id="UP000321734">
    <property type="component" value="Unassembled WGS sequence"/>
</dbReference>
<reference evidence="2 3" key="1">
    <citation type="submission" date="2019-08" db="EMBL/GenBank/DDBJ databases">
        <title>Genome sequence of Gelidibacter salicanalis IC162T.</title>
        <authorList>
            <person name="Bowman J.P."/>
        </authorList>
    </citation>
    <scope>NUCLEOTIDE SEQUENCE [LARGE SCALE GENOMIC DNA]</scope>
    <source>
        <strain evidence="2 3">IC162</strain>
    </source>
</reference>
<dbReference type="AlphaFoldDB" id="A0A5C7AKV0"/>
<comment type="caution">
    <text evidence="2">The sequence shown here is derived from an EMBL/GenBank/DDBJ whole genome shotgun (WGS) entry which is preliminary data.</text>
</comment>
<protein>
    <submittedName>
        <fullName evidence="2">DUF3575 domain-containing protein</fullName>
    </submittedName>
</protein>
<evidence type="ECO:0000256" key="1">
    <source>
        <dbReference type="SAM" id="SignalP"/>
    </source>
</evidence>